<name>A0A0E9QZK6_ANGAN</name>
<protein>
    <submittedName>
        <fullName evidence="1">Uncharacterized protein</fullName>
    </submittedName>
</protein>
<evidence type="ECO:0000313" key="1">
    <source>
        <dbReference type="EMBL" id="JAH22356.1"/>
    </source>
</evidence>
<reference evidence="1" key="1">
    <citation type="submission" date="2014-11" db="EMBL/GenBank/DDBJ databases">
        <authorList>
            <person name="Amaro Gonzalez C."/>
        </authorList>
    </citation>
    <scope>NUCLEOTIDE SEQUENCE</scope>
</reference>
<reference evidence="1" key="2">
    <citation type="journal article" date="2015" name="Fish Shellfish Immunol.">
        <title>Early steps in the European eel (Anguilla anguilla)-Vibrio vulnificus interaction in the gills: Role of the RtxA13 toxin.</title>
        <authorList>
            <person name="Callol A."/>
            <person name="Pajuelo D."/>
            <person name="Ebbesson L."/>
            <person name="Teles M."/>
            <person name="MacKenzie S."/>
            <person name="Amaro C."/>
        </authorList>
    </citation>
    <scope>NUCLEOTIDE SEQUENCE</scope>
</reference>
<sequence length="46" mass="4899">MLFSGISGVVGLHCRSTGLRELAPPLTTCAAFAYLCSYILSSTFSR</sequence>
<proteinExistence type="predicted"/>
<organism evidence="1">
    <name type="scientific">Anguilla anguilla</name>
    <name type="common">European freshwater eel</name>
    <name type="synonym">Muraena anguilla</name>
    <dbReference type="NCBI Taxonomy" id="7936"/>
    <lineage>
        <taxon>Eukaryota</taxon>
        <taxon>Metazoa</taxon>
        <taxon>Chordata</taxon>
        <taxon>Craniata</taxon>
        <taxon>Vertebrata</taxon>
        <taxon>Euteleostomi</taxon>
        <taxon>Actinopterygii</taxon>
        <taxon>Neopterygii</taxon>
        <taxon>Teleostei</taxon>
        <taxon>Anguilliformes</taxon>
        <taxon>Anguillidae</taxon>
        <taxon>Anguilla</taxon>
    </lineage>
</organism>
<dbReference type="EMBL" id="GBXM01086221">
    <property type="protein sequence ID" value="JAH22356.1"/>
    <property type="molecule type" value="Transcribed_RNA"/>
</dbReference>
<accession>A0A0E9QZK6</accession>
<dbReference type="AlphaFoldDB" id="A0A0E9QZK6"/>